<dbReference type="InterPro" id="IPR028978">
    <property type="entry name" value="Chorismate_lyase_/UTRA_dom_sf"/>
</dbReference>
<dbReference type="Proteomes" id="UP000509658">
    <property type="component" value="Chromosome"/>
</dbReference>
<evidence type="ECO:0000313" key="5">
    <source>
        <dbReference type="EMBL" id="QKQ25713.1"/>
    </source>
</evidence>
<proteinExistence type="inferred from homology"/>
<dbReference type="UniPathway" id="UPA00232"/>
<reference evidence="5 6" key="1">
    <citation type="submission" date="2020-05" db="EMBL/GenBank/DDBJ databases">
        <title>Horizontal transmission and recombination maintain forever young bacterial symbiont genomes.</title>
        <authorList>
            <person name="Russell S.L."/>
            <person name="Pepper-Tunick E."/>
            <person name="Svedberg J."/>
            <person name="Byrne A."/>
            <person name="Ruelas Castillo J."/>
            <person name="Vollmers C."/>
            <person name="Beinart R.A."/>
            <person name="Corbett-Detig R."/>
        </authorList>
    </citation>
    <scope>NUCLEOTIDE SEQUENCE [LARGE SCALE GENOMIC DNA]</scope>
    <source>
        <strain evidence="5">Santa_Monica_outfall</strain>
    </source>
</reference>
<dbReference type="GO" id="GO:0042866">
    <property type="term" value="P:pyruvate biosynthetic process"/>
    <property type="evidence" value="ECO:0007669"/>
    <property type="project" value="UniProtKB-UniRule"/>
</dbReference>
<organism evidence="5 6">
    <name type="scientific">Candidatus Reidiella endopervernicosa</name>
    <dbReference type="NCBI Taxonomy" id="2738883"/>
    <lineage>
        <taxon>Bacteria</taxon>
        <taxon>Pseudomonadati</taxon>
        <taxon>Pseudomonadota</taxon>
        <taxon>Gammaproteobacteria</taxon>
        <taxon>Candidatus Reidiella</taxon>
    </lineage>
</organism>
<comment type="catalytic activity">
    <reaction evidence="4">
        <text>chorismate = 4-hydroxybenzoate + pyruvate</text>
        <dbReference type="Rhea" id="RHEA:16505"/>
        <dbReference type="ChEBI" id="CHEBI:15361"/>
        <dbReference type="ChEBI" id="CHEBI:17879"/>
        <dbReference type="ChEBI" id="CHEBI:29748"/>
        <dbReference type="EC" id="4.1.3.40"/>
    </reaction>
</comment>
<comment type="subcellular location">
    <subcellularLocation>
        <location evidence="4">Cytoplasm</location>
    </subcellularLocation>
</comment>
<dbReference type="PANTHER" id="PTHR38683">
    <property type="entry name" value="CHORISMATE PYRUVATE-LYASE"/>
    <property type="match status" value="1"/>
</dbReference>
<keyword evidence="3 4" id="KW-0456">Lyase</keyword>
<evidence type="ECO:0000256" key="3">
    <source>
        <dbReference type="ARBA" id="ARBA00023239"/>
    </source>
</evidence>
<accession>A0A6N0HTH5</accession>
<dbReference type="EMBL" id="CP054491">
    <property type="protein sequence ID" value="QKQ25713.1"/>
    <property type="molecule type" value="Genomic_DNA"/>
</dbReference>
<evidence type="ECO:0000256" key="2">
    <source>
        <dbReference type="ARBA" id="ARBA00022688"/>
    </source>
</evidence>
<dbReference type="EC" id="4.1.3.40" evidence="4"/>
<evidence type="ECO:0000256" key="1">
    <source>
        <dbReference type="ARBA" id="ARBA00022490"/>
    </source>
</evidence>
<dbReference type="SUPFAM" id="SSF64288">
    <property type="entry name" value="Chorismate lyase-like"/>
    <property type="match status" value="1"/>
</dbReference>
<dbReference type="InterPro" id="IPR007440">
    <property type="entry name" value="Chorismate--pyruvate_lyase"/>
</dbReference>
<keyword evidence="4" id="KW-0670">Pyruvate</keyword>
<keyword evidence="1 4" id="KW-0963">Cytoplasm</keyword>
<gene>
    <name evidence="4" type="primary">ubiC</name>
    <name evidence="5" type="ORF">HUE57_04965</name>
</gene>
<dbReference type="KEGG" id="rev:HUE57_04965"/>
<dbReference type="GO" id="GO:0008813">
    <property type="term" value="F:chorismate lyase activity"/>
    <property type="evidence" value="ECO:0007669"/>
    <property type="project" value="UniProtKB-UniRule"/>
</dbReference>
<comment type="caution">
    <text evidence="4">Lacks conserved residue(s) required for the propagation of feature annotation.</text>
</comment>
<feature type="binding site" evidence="4">
    <location>
        <position position="115"/>
    </location>
    <ligand>
        <name>substrate</name>
    </ligand>
</feature>
<dbReference type="Gene3D" id="3.40.1410.10">
    <property type="entry name" value="Chorismate lyase-like"/>
    <property type="match status" value="1"/>
</dbReference>
<dbReference type="PANTHER" id="PTHR38683:SF1">
    <property type="entry name" value="CHORISMATE PYRUVATE-LYASE"/>
    <property type="match status" value="1"/>
</dbReference>
<keyword evidence="6" id="KW-1185">Reference proteome</keyword>
<dbReference type="GO" id="GO:0006744">
    <property type="term" value="P:ubiquinone biosynthetic process"/>
    <property type="evidence" value="ECO:0007669"/>
    <property type="project" value="UniProtKB-UniRule"/>
</dbReference>
<dbReference type="AlphaFoldDB" id="A0A6N0HTH5"/>
<evidence type="ECO:0000313" key="6">
    <source>
        <dbReference type="Proteomes" id="UP000509658"/>
    </source>
</evidence>
<sequence>MKLSIEPRWLRQRQLLHNRVPSDVWRWLIDPASLTQRLRRACGGSFRVRVVEHGYLGPEQCELDLLSLRPGNRALIREVQLLCDDEPWVFARSVIPVATLSGPQRRLAHLGNRPLGAVLFSDRSMQRSEVEIAQIVPGHRLFAHATHGLEQQPEDIWGRRSLFRVGGKPLLVSEIFLPAIHAIAAPSGRCGR</sequence>
<dbReference type="GO" id="GO:0005829">
    <property type="term" value="C:cytosol"/>
    <property type="evidence" value="ECO:0007669"/>
    <property type="project" value="TreeGrafter"/>
</dbReference>
<comment type="function">
    <text evidence="4">Removes the pyruvyl group from chorismate, with concomitant aromatization of the ring, to provide 4-hydroxybenzoate (4HB) for the ubiquinone pathway.</text>
</comment>
<feature type="binding site" evidence="4">
    <location>
        <position position="77"/>
    </location>
    <ligand>
        <name>substrate</name>
    </ligand>
</feature>
<name>A0A6N0HTH5_9GAMM</name>
<protein>
    <recommendedName>
        <fullName evidence="4">Probable chorismate pyruvate-lyase</fullName>
        <shortName evidence="4">CL</shortName>
        <shortName evidence="4">CPL</shortName>
        <ecNumber evidence="4">4.1.3.40</ecNumber>
    </recommendedName>
</protein>
<dbReference type="HAMAP" id="MF_01632">
    <property type="entry name" value="UbiC"/>
    <property type="match status" value="1"/>
</dbReference>
<comment type="similarity">
    <text evidence="4">Belongs to the UbiC family.</text>
</comment>
<dbReference type="Pfam" id="PF04345">
    <property type="entry name" value="Chor_lyase"/>
    <property type="match status" value="1"/>
</dbReference>
<evidence type="ECO:0000256" key="4">
    <source>
        <dbReference type="HAMAP-Rule" id="MF_01632"/>
    </source>
</evidence>
<comment type="pathway">
    <text evidence="4">Cofactor biosynthesis; ubiquinone biosynthesis.</text>
</comment>
<feature type="binding site" evidence="4">
    <location>
        <position position="174"/>
    </location>
    <ligand>
        <name>substrate</name>
    </ligand>
</feature>
<keyword evidence="2 4" id="KW-0831">Ubiquinone biosynthesis</keyword>
<dbReference type="RefSeq" id="WP_172840037.1">
    <property type="nucleotide sequence ID" value="NZ_CP054491.1"/>
</dbReference>